<name>A0ABM5UXQ4_9BURK</name>
<evidence type="ECO:0000256" key="1">
    <source>
        <dbReference type="ARBA" id="ARBA00022729"/>
    </source>
</evidence>
<evidence type="ECO:0000313" key="5">
    <source>
        <dbReference type="Proteomes" id="UP000063429"/>
    </source>
</evidence>
<evidence type="ECO:0000256" key="2">
    <source>
        <dbReference type="SAM" id="Phobius"/>
    </source>
</evidence>
<dbReference type="Proteomes" id="UP000063429">
    <property type="component" value="Chromosome"/>
</dbReference>
<dbReference type="InterPro" id="IPR014004">
    <property type="entry name" value="Transpt-assoc_nodulatn_dom_bac"/>
</dbReference>
<keyword evidence="5" id="KW-1185">Reference proteome</keyword>
<dbReference type="RefSeq" id="WP_053195524.1">
    <property type="nucleotide sequence ID" value="NZ_CP011409.1"/>
</dbReference>
<feature type="domain" description="BON" evidence="3">
    <location>
        <begin position="136"/>
        <end position="206"/>
    </location>
</feature>
<evidence type="ECO:0000259" key="3">
    <source>
        <dbReference type="PROSITE" id="PS50914"/>
    </source>
</evidence>
<dbReference type="Gene3D" id="3.40.1520.20">
    <property type="match status" value="1"/>
</dbReference>
<keyword evidence="2" id="KW-0812">Transmembrane</keyword>
<dbReference type="EMBL" id="CP011409">
    <property type="protein sequence ID" value="AKZ62026.1"/>
    <property type="molecule type" value="Genomic_DNA"/>
</dbReference>
<keyword evidence="2" id="KW-0472">Membrane</keyword>
<feature type="transmembrane region" description="Helical" evidence="2">
    <location>
        <begin position="20"/>
        <end position="44"/>
    </location>
</feature>
<protein>
    <submittedName>
        <fullName evidence="4">Transporter</fullName>
    </submittedName>
</protein>
<feature type="domain" description="BON" evidence="3">
    <location>
        <begin position="58"/>
        <end position="127"/>
    </location>
</feature>
<reference evidence="5" key="1">
    <citation type="journal article" date="2015" name="Genome Announc.">
        <title>Complete Genome Sequence of Herbaspirillum hiltneri N3 (DSM 17495), Isolated from Surface-Sterilized Wheat Roots.</title>
        <authorList>
            <person name="Guizelini D."/>
            <person name="Saizaki P.M."/>
            <person name="Coimbra N.A."/>
            <person name="Weiss V.A."/>
            <person name="Faoro H."/>
            <person name="Sfeir M.Z."/>
            <person name="Baura V.A."/>
            <person name="Monteiro R.A."/>
            <person name="Chubatsu L.S."/>
            <person name="Souza E.M."/>
            <person name="Cruz L.M."/>
            <person name="Pedrosa F.O."/>
            <person name="Raittz R.T."/>
            <person name="Marchaukoski J.N."/>
            <person name="Steffens M.B."/>
        </authorList>
    </citation>
    <scope>NUCLEOTIDE SEQUENCE [LARGE SCALE GENOMIC DNA]</scope>
    <source>
        <strain evidence="5">N3</strain>
    </source>
</reference>
<dbReference type="SMART" id="SM00749">
    <property type="entry name" value="BON"/>
    <property type="match status" value="2"/>
</dbReference>
<dbReference type="InterPro" id="IPR007055">
    <property type="entry name" value="BON_dom"/>
</dbReference>
<dbReference type="PROSITE" id="PS51257">
    <property type="entry name" value="PROKAR_LIPOPROTEIN"/>
    <property type="match status" value="1"/>
</dbReference>
<organism evidence="4 5">
    <name type="scientific">Herbaspirillum hiltneri N3</name>
    <dbReference type="NCBI Taxonomy" id="1262470"/>
    <lineage>
        <taxon>Bacteria</taxon>
        <taxon>Pseudomonadati</taxon>
        <taxon>Pseudomonadota</taxon>
        <taxon>Betaproteobacteria</taxon>
        <taxon>Burkholderiales</taxon>
        <taxon>Oxalobacteraceae</taxon>
        <taxon>Herbaspirillum</taxon>
    </lineage>
</organism>
<gene>
    <name evidence="4" type="ORF">F506_04465</name>
</gene>
<dbReference type="InterPro" id="IPR051686">
    <property type="entry name" value="Lipoprotein_DolP"/>
</dbReference>
<dbReference type="Pfam" id="PF04972">
    <property type="entry name" value="BON"/>
    <property type="match status" value="2"/>
</dbReference>
<accession>A0ABM5UXQ4</accession>
<keyword evidence="2" id="KW-1133">Transmembrane helix</keyword>
<proteinExistence type="predicted"/>
<sequence length="220" mass="23089">MNDAKAGWTTLLKLRRPLAAAAVCGMLAIGLQGCFGVLAGGLLAGTFAATDRRTLGAQTEDKSIVVKGEANIPGVVPQGSHVNVTSFNRKVLLSGEVPDEASKAAAEREIKSLPGVEGVFNELAISGSSNFSSRSGDALVTSKVLASLVDAKDLYSSAFKVTTERGIVYLMGRVTEREGKRGADIASGVSGVQKVVTLYEYISEEELKQYSRQAPPDPAK</sequence>
<evidence type="ECO:0000313" key="4">
    <source>
        <dbReference type="EMBL" id="AKZ62026.1"/>
    </source>
</evidence>
<dbReference type="PROSITE" id="PS50914">
    <property type="entry name" value="BON"/>
    <property type="match status" value="2"/>
</dbReference>
<dbReference type="PANTHER" id="PTHR34606:SF4">
    <property type="entry name" value="OUTER MEMBRANE LIPOPROTEIN DOLP"/>
    <property type="match status" value="1"/>
</dbReference>
<keyword evidence="1" id="KW-0732">Signal</keyword>
<dbReference type="PANTHER" id="PTHR34606">
    <property type="entry name" value="BON DOMAIN-CONTAINING PROTEIN"/>
    <property type="match status" value="1"/>
</dbReference>